<name>A0A194SBL5_RHOGW</name>
<dbReference type="OMA" id="IKFSRQN"/>
<keyword evidence="2" id="KW-1185">Reference proteome</keyword>
<evidence type="ECO:0000313" key="1">
    <source>
        <dbReference type="EMBL" id="KPV77992.1"/>
    </source>
</evidence>
<dbReference type="EMBL" id="KQ474073">
    <property type="protein sequence ID" value="KPV77992.1"/>
    <property type="molecule type" value="Genomic_DNA"/>
</dbReference>
<sequence length="222" mass="23979">MALAPQFATHRIAGSPTAAHTLELFLDIVCPFSRKQLQGVRDHLVPLIDSPKLADHLSVIVRQVPQPWHASSTLVHEAALAASKVFVDSSSSATYSDPDVKHAWKTYFYALIDGQDAYYDEPCATESPNDTRARLADLAASTIGVDRQQFLDAISVGKGNGGTPVTADLKLQIKFARARAVHVTPTVFLDGLAEPSISSSFSGDDWRQFVNDKVLPAGAPKL</sequence>
<evidence type="ECO:0000313" key="2">
    <source>
        <dbReference type="Proteomes" id="UP000053890"/>
    </source>
</evidence>
<dbReference type="RefSeq" id="XP_018274041.1">
    <property type="nucleotide sequence ID" value="XM_018411988.1"/>
</dbReference>
<dbReference type="OrthoDB" id="37297at2759"/>
<gene>
    <name evidence="1" type="ORF">RHOBADRAFT_10471</name>
</gene>
<reference evidence="1 2" key="1">
    <citation type="journal article" date="2015" name="Front. Microbiol.">
        <title>Genome sequence of the plant growth promoting endophytic yeast Rhodotorula graminis WP1.</title>
        <authorList>
            <person name="Firrincieli A."/>
            <person name="Otillar R."/>
            <person name="Salamov A."/>
            <person name="Schmutz J."/>
            <person name="Khan Z."/>
            <person name="Redman R.S."/>
            <person name="Fleck N.D."/>
            <person name="Lindquist E."/>
            <person name="Grigoriev I.V."/>
            <person name="Doty S.L."/>
        </authorList>
    </citation>
    <scope>NUCLEOTIDE SEQUENCE [LARGE SCALE GENOMIC DNA]</scope>
    <source>
        <strain evidence="1 2">WP1</strain>
    </source>
</reference>
<dbReference type="STRING" id="578459.A0A194SBL5"/>
<dbReference type="GeneID" id="28972437"/>
<dbReference type="SUPFAM" id="SSF52833">
    <property type="entry name" value="Thioredoxin-like"/>
    <property type="match status" value="1"/>
</dbReference>
<protein>
    <submittedName>
        <fullName evidence="1">Uncharacterized protein</fullName>
    </submittedName>
</protein>
<dbReference type="InterPro" id="IPR036249">
    <property type="entry name" value="Thioredoxin-like_sf"/>
</dbReference>
<organism evidence="1 2">
    <name type="scientific">Rhodotorula graminis (strain WP1)</name>
    <dbReference type="NCBI Taxonomy" id="578459"/>
    <lineage>
        <taxon>Eukaryota</taxon>
        <taxon>Fungi</taxon>
        <taxon>Dikarya</taxon>
        <taxon>Basidiomycota</taxon>
        <taxon>Pucciniomycotina</taxon>
        <taxon>Microbotryomycetes</taxon>
        <taxon>Sporidiobolales</taxon>
        <taxon>Sporidiobolaceae</taxon>
        <taxon>Rhodotorula</taxon>
    </lineage>
</organism>
<dbReference type="Proteomes" id="UP000053890">
    <property type="component" value="Unassembled WGS sequence"/>
</dbReference>
<dbReference type="Gene3D" id="3.40.30.10">
    <property type="entry name" value="Glutaredoxin"/>
    <property type="match status" value="1"/>
</dbReference>
<dbReference type="PANTHER" id="PTHR33875:SF2">
    <property type="entry name" value="ACR183CP"/>
    <property type="match status" value="1"/>
</dbReference>
<accession>A0A194SBL5</accession>
<proteinExistence type="predicted"/>
<dbReference type="PANTHER" id="PTHR33875">
    <property type="entry name" value="OS09G0542200 PROTEIN"/>
    <property type="match status" value="1"/>
</dbReference>
<dbReference type="AlphaFoldDB" id="A0A194SBL5"/>